<dbReference type="SUPFAM" id="SSF50447">
    <property type="entry name" value="Translation proteins"/>
    <property type="match status" value="1"/>
</dbReference>
<evidence type="ECO:0000313" key="10">
    <source>
        <dbReference type="EMBL" id="MBK1816013.1"/>
    </source>
</evidence>
<evidence type="ECO:0000259" key="9">
    <source>
        <dbReference type="PROSITE" id="PS51722"/>
    </source>
</evidence>
<evidence type="ECO:0000256" key="3">
    <source>
        <dbReference type="ARBA" id="ARBA00022490"/>
    </source>
</evidence>
<keyword evidence="5 7" id="KW-0648">Protein biosynthesis</keyword>
<dbReference type="Pfam" id="PF22042">
    <property type="entry name" value="EF-G_D2"/>
    <property type="match status" value="1"/>
</dbReference>
<dbReference type="GO" id="GO:0006449">
    <property type="term" value="P:regulation of translational termination"/>
    <property type="evidence" value="ECO:0007669"/>
    <property type="project" value="UniProtKB-UniRule"/>
</dbReference>
<evidence type="ECO:0000256" key="2">
    <source>
        <dbReference type="ARBA" id="ARBA00009978"/>
    </source>
</evidence>
<dbReference type="NCBIfam" id="NF001964">
    <property type="entry name" value="PRK00741.1"/>
    <property type="match status" value="1"/>
</dbReference>
<dbReference type="InterPro" id="IPR035647">
    <property type="entry name" value="EFG_III/V"/>
</dbReference>
<reference evidence="10" key="1">
    <citation type="submission" date="2021-01" db="EMBL/GenBank/DDBJ databases">
        <title>Modified the classification status of verrucomicrobia.</title>
        <authorList>
            <person name="Feng X."/>
        </authorList>
    </citation>
    <scope>NUCLEOTIDE SEQUENCE</scope>
    <source>
        <strain evidence="10">JCM 18052</strain>
    </source>
</reference>
<dbReference type="PANTHER" id="PTHR43556">
    <property type="entry name" value="PEPTIDE CHAIN RELEASE FACTOR RF3"/>
    <property type="match status" value="1"/>
</dbReference>
<comment type="function">
    <text evidence="7">Increases the formation of ribosomal termination complexes and stimulates activities of RF-1 and RF-2. It binds guanine nucleotides and has strong preference for UGA stop codons. It may interact directly with the ribosome. The stimulation of RF-1 and RF-2 is significantly reduced by GTP and GDP, but not by GMP.</text>
</comment>
<dbReference type="Pfam" id="PF00009">
    <property type="entry name" value="GTP_EFTU"/>
    <property type="match status" value="1"/>
</dbReference>
<gene>
    <name evidence="7" type="primary">prfC</name>
    <name evidence="10" type="ORF">JIN84_10345</name>
</gene>
<dbReference type="PANTHER" id="PTHR43556:SF2">
    <property type="entry name" value="PEPTIDE CHAIN RELEASE FACTOR RF3"/>
    <property type="match status" value="1"/>
</dbReference>
<dbReference type="FunFam" id="3.40.50.300:FF:000542">
    <property type="entry name" value="Peptide chain release factor 3"/>
    <property type="match status" value="1"/>
</dbReference>
<dbReference type="EMBL" id="JAENIK010000011">
    <property type="protein sequence ID" value="MBK1816013.1"/>
    <property type="molecule type" value="Genomic_DNA"/>
</dbReference>
<dbReference type="Gene3D" id="3.40.50.300">
    <property type="entry name" value="P-loop containing nucleotide triphosphate hydrolases"/>
    <property type="match status" value="1"/>
</dbReference>
<keyword evidence="3 7" id="KW-0963">Cytoplasm</keyword>
<dbReference type="InterPro" id="IPR027417">
    <property type="entry name" value="P-loop_NTPase"/>
</dbReference>
<feature type="domain" description="Tr-type G" evidence="9">
    <location>
        <begin position="18"/>
        <end position="287"/>
    </location>
</feature>
<comment type="subcellular location">
    <subcellularLocation>
        <location evidence="1 7">Cytoplasm</location>
    </subcellularLocation>
</comment>
<dbReference type="Pfam" id="PF16658">
    <property type="entry name" value="RF3_C"/>
    <property type="match status" value="1"/>
</dbReference>
<evidence type="ECO:0000256" key="1">
    <source>
        <dbReference type="ARBA" id="ARBA00004496"/>
    </source>
</evidence>
<protein>
    <recommendedName>
        <fullName evidence="7 8">Peptide chain release factor 3</fullName>
        <shortName evidence="7">RF-3</shortName>
    </recommendedName>
</protein>
<dbReference type="InterPro" id="IPR009000">
    <property type="entry name" value="Transl_B-barrel_sf"/>
</dbReference>
<dbReference type="Gene3D" id="2.40.30.10">
    <property type="entry name" value="Translation factors"/>
    <property type="match status" value="1"/>
</dbReference>
<dbReference type="PROSITE" id="PS51722">
    <property type="entry name" value="G_TR_2"/>
    <property type="match status" value="1"/>
</dbReference>
<dbReference type="PRINTS" id="PR00315">
    <property type="entry name" value="ELONGATNFCT"/>
</dbReference>
<dbReference type="GO" id="GO:0016150">
    <property type="term" value="F:translation release factor activity, codon nonspecific"/>
    <property type="evidence" value="ECO:0007669"/>
    <property type="project" value="TreeGrafter"/>
</dbReference>
<keyword evidence="6 7" id="KW-0342">GTP-binding</keyword>
<sequence length="548" mass="60901">MSASPYSIPSPALQREVKRRRSFAIISHPDAGKTTLTEKFLLYGGALNLAGSVTARKNQRATTSDWMDLEKQRGISVSSTVLQFEYKDCVVNILDTPGHKDFSEDTYRVLTAVDAAVMVVDAGKGIESQTRKLFEVCRRRGVPIFTFMNKLDRPARPSMDLLDELESVLGIHAFPVNWPLGDGPRFRGVYDREQKQVHLFERTAHGAYRAPVSVRGIEDENVKAAMEEATYSQVCDELELLEGAGAGFDLGKVLAGELTPVFFGSAANNFGVQLLLDRFLELSPPPMPRESGEMIIDPASEEFSAFVFKIQANMNPKHRDRIAFVRIVSGKFERDMDVLNGRTGDRVRLANSQRLFARDRETVDDAFAGDVVGLVGNYDLLIGDTLSSKPGVTFDEIPRFAPECFSFLHNKSTAKYKRFRDGLAQLLKEGVASEFTLIDNEGPQIPLLGAVGPLQFEVLQYRLEGEYAAETRIEQANWSLARWLKPKEGDPLAPDARPALSLGAALARDSNGWLVALLPSEWALKTFSDKNEDWIISEQPFPPPAVIR</sequence>
<dbReference type="InterPro" id="IPR005225">
    <property type="entry name" value="Small_GTP-bd"/>
</dbReference>
<dbReference type="InterPro" id="IPR032090">
    <property type="entry name" value="RF3_C"/>
</dbReference>
<dbReference type="HAMAP" id="MF_00072">
    <property type="entry name" value="Rel_fac_3"/>
    <property type="match status" value="1"/>
</dbReference>
<accession>A0A934R4S7</accession>
<dbReference type="GO" id="GO:0005829">
    <property type="term" value="C:cytosol"/>
    <property type="evidence" value="ECO:0007669"/>
    <property type="project" value="TreeGrafter"/>
</dbReference>
<dbReference type="InterPro" id="IPR031157">
    <property type="entry name" value="G_TR_CS"/>
</dbReference>
<dbReference type="NCBIfam" id="TIGR00503">
    <property type="entry name" value="prfC"/>
    <property type="match status" value="1"/>
</dbReference>
<evidence type="ECO:0000256" key="6">
    <source>
        <dbReference type="ARBA" id="ARBA00023134"/>
    </source>
</evidence>
<evidence type="ECO:0000256" key="4">
    <source>
        <dbReference type="ARBA" id="ARBA00022741"/>
    </source>
</evidence>
<evidence type="ECO:0000313" key="11">
    <source>
        <dbReference type="Proteomes" id="UP000600139"/>
    </source>
</evidence>
<comment type="caution">
    <text evidence="10">The sequence shown here is derived from an EMBL/GenBank/DDBJ whole genome shotgun (WGS) entry which is preliminary data.</text>
</comment>
<dbReference type="NCBIfam" id="TIGR00231">
    <property type="entry name" value="small_GTP"/>
    <property type="match status" value="1"/>
</dbReference>
<comment type="similarity">
    <text evidence="2 7">Belongs to the TRAFAC class translation factor GTPase superfamily. Classic translation factor GTPase family. PrfC subfamily.</text>
</comment>
<evidence type="ECO:0000256" key="5">
    <source>
        <dbReference type="ARBA" id="ARBA00022917"/>
    </source>
</evidence>
<feature type="binding site" evidence="7">
    <location>
        <begin position="27"/>
        <end position="34"/>
    </location>
    <ligand>
        <name>GTP</name>
        <dbReference type="ChEBI" id="CHEBI:37565"/>
    </ligand>
</feature>
<keyword evidence="4 7" id="KW-0547">Nucleotide-binding</keyword>
<dbReference type="InterPro" id="IPR004548">
    <property type="entry name" value="PrfC"/>
</dbReference>
<dbReference type="AlphaFoldDB" id="A0A934R4S7"/>
<dbReference type="Proteomes" id="UP000600139">
    <property type="component" value="Unassembled WGS sequence"/>
</dbReference>
<dbReference type="InterPro" id="IPR053905">
    <property type="entry name" value="EF-G-like_DII"/>
</dbReference>
<organism evidence="10 11">
    <name type="scientific">Luteolibacter yonseiensis</name>
    <dbReference type="NCBI Taxonomy" id="1144680"/>
    <lineage>
        <taxon>Bacteria</taxon>
        <taxon>Pseudomonadati</taxon>
        <taxon>Verrucomicrobiota</taxon>
        <taxon>Verrucomicrobiia</taxon>
        <taxon>Verrucomicrobiales</taxon>
        <taxon>Verrucomicrobiaceae</taxon>
        <taxon>Luteolibacter</taxon>
    </lineage>
</organism>
<dbReference type="Gene3D" id="3.30.70.3280">
    <property type="entry name" value="Peptide chain release factor 3, domain III"/>
    <property type="match status" value="1"/>
</dbReference>
<evidence type="ECO:0000256" key="7">
    <source>
        <dbReference type="HAMAP-Rule" id="MF_00072"/>
    </source>
</evidence>
<dbReference type="PROSITE" id="PS00301">
    <property type="entry name" value="G_TR_1"/>
    <property type="match status" value="1"/>
</dbReference>
<keyword evidence="11" id="KW-1185">Reference proteome</keyword>
<dbReference type="GO" id="GO:0003924">
    <property type="term" value="F:GTPase activity"/>
    <property type="evidence" value="ECO:0007669"/>
    <property type="project" value="InterPro"/>
</dbReference>
<dbReference type="GO" id="GO:0005525">
    <property type="term" value="F:GTP binding"/>
    <property type="evidence" value="ECO:0007669"/>
    <property type="project" value="UniProtKB-UniRule"/>
</dbReference>
<dbReference type="GO" id="GO:0016149">
    <property type="term" value="F:translation release factor activity, codon specific"/>
    <property type="evidence" value="ECO:0007669"/>
    <property type="project" value="UniProtKB-UniRule"/>
</dbReference>
<dbReference type="RefSeq" id="WP_200350971.1">
    <property type="nucleotide sequence ID" value="NZ_BAABHZ010000006.1"/>
</dbReference>
<feature type="binding site" evidence="7">
    <location>
        <begin position="149"/>
        <end position="152"/>
    </location>
    <ligand>
        <name>GTP</name>
        <dbReference type="ChEBI" id="CHEBI:37565"/>
    </ligand>
</feature>
<dbReference type="SUPFAM" id="SSF52540">
    <property type="entry name" value="P-loop containing nucleoside triphosphate hydrolases"/>
    <property type="match status" value="1"/>
</dbReference>
<dbReference type="SUPFAM" id="SSF54980">
    <property type="entry name" value="EF-G C-terminal domain-like"/>
    <property type="match status" value="1"/>
</dbReference>
<dbReference type="InterPro" id="IPR038467">
    <property type="entry name" value="RF3_dom_3_sf"/>
</dbReference>
<dbReference type="InterPro" id="IPR000795">
    <property type="entry name" value="T_Tr_GTP-bd_dom"/>
</dbReference>
<dbReference type="CDD" id="cd04169">
    <property type="entry name" value="RF3"/>
    <property type="match status" value="1"/>
</dbReference>
<name>A0A934R4S7_9BACT</name>
<feature type="binding site" evidence="7">
    <location>
        <begin position="95"/>
        <end position="99"/>
    </location>
    <ligand>
        <name>GTP</name>
        <dbReference type="ChEBI" id="CHEBI:37565"/>
    </ligand>
</feature>
<proteinExistence type="inferred from homology"/>
<dbReference type="InterPro" id="IPR041732">
    <property type="entry name" value="RF3_GTP-bd"/>
</dbReference>
<evidence type="ECO:0000256" key="8">
    <source>
        <dbReference type="NCBIfam" id="TIGR00503"/>
    </source>
</evidence>